<dbReference type="Proteomes" id="UP000784294">
    <property type="component" value="Unassembled WGS sequence"/>
</dbReference>
<dbReference type="AlphaFoldDB" id="A0A448X6F4"/>
<protein>
    <submittedName>
        <fullName evidence="1">Uncharacterized protein</fullName>
    </submittedName>
</protein>
<dbReference type="OrthoDB" id="6817893at2759"/>
<gene>
    <name evidence="1" type="ORF">PXEA_LOCUS22702</name>
</gene>
<name>A0A448X6F4_9PLAT</name>
<keyword evidence="2" id="KW-1185">Reference proteome</keyword>
<dbReference type="EMBL" id="CAAALY010101628">
    <property type="protein sequence ID" value="VEL29262.1"/>
    <property type="molecule type" value="Genomic_DNA"/>
</dbReference>
<evidence type="ECO:0000313" key="2">
    <source>
        <dbReference type="Proteomes" id="UP000784294"/>
    </source>
</evidence>
<dbReference type="PANTHER" id="PTHR14663:SF2">
    <property type="entry name" value="METHYLTRANSFERASE NSUN7-RELATED"/>
    <property type="match status" value="1"/>
</dbReference>
<comment type="caution">
    <text evidence="1">The sequence shown here is derived from an EMBL/GenBank/DDBJ whole genome shotgun (WGS) entry which is preliminary data.</text>
</comment>
<dbReference type="PANTHER" id="PTHR14663">
    <property type="entry name" value="METHYLTRANSFERASE NSUN7-RELATED"/>
    <property type="match status" value="1"/>
</dbReference>
<proteinExistence type="predicted"/>
<reference evidence="1" key="1">
    <citation type="submission" date="2018-11" db="EMBL/GenBank/DDBJ databases">
        <authorList>
            <consortium name="Pathogen Informatics"/>
        </authorList>
    </citation>
    <scope>NUCLEOTIDE SEQUENCE</scope>
</reference>
<dbReference type="InterPro" id="IPR042620">
    <property type="entry name" value="NSUN7"/>
</dbReference>
<sequence length="131" mass="15403">MWPDMKDEDCLVLAIIYDYIMRNYQKRAQLPNDRELPQPSLTYILTNSGRVILCPSGTEVFLAYLRFAFFHQAVEESIHGMRVQIAASVARIRVRQQVGSLRLLLPEEWRQAELYSEEMPFYGWYNQLVGK</sequence>
<evidence type="ECO:0000313" key="1">
    <source>
        <dbReference type="EMBL" id="VEL29262.1"/>
    </source>
</evidence>
<organism evidence="1 2">
    <name type="scientific">Protopolystoma xenopodis</name>
    <dbReference type="NCBI Taxonomy" id="117903"/>
    <lineage>
        <taxon>Eukaryota</taxon>
        <taxon>Metazoa</taxon>
        <taxon>Spiralia</taxon>
        <taxon>Lophotrochozoa</taxon>
        <taxon>Platyhelminthes</taxon>
        <taxon>Monogenea</taxon>
        <taxon>Polyopisthocotylea</taxon>
        <taxon>Polystomatidea</taxon>
        <taxon>Polystomatidae</taxon>
        <taxon>Protopolystoma</taxon>
    </lineage>
</organism>
<accession>A0A448X6F4</accession>